<organism evidence="2 3">
    <name type="scientific">Striga hermonthica</name>
    <name type="common">Purple witchweed</name>
    <name type="synonym">Buchnera hermonthica</name>
    <dbReference type="NCBI Taxonomy" id="68872"/>
    <lineage>
        <taxon>Eukaryota</taxon>
        <taxon>Viridiplantae</taxon>
        <taxon>Streptophyta</taxon>
        <taxon>Embryophyta</taxon>
        <taxon>Tracheophyta</taxon>
        <taxon>Spermatophyta</taxon>
        <taxon>Magnoliopsida</taxon>
        <taxon>eudicotyledons</taxon>
        <taxon>Gunneridae</taxon>
        <taxon>Pentapetalae</taxon>
        <taxon>asterids</taxon>
        <taxon>lamiids</taxon>
        <taxon>Lamiales</taxon>
        <taxon>Orobanchaceae</taxon>
        <taxon>Buchnereae</taxon>
        <taxon>Striga</taxon>
    </lineage>
</organism>
<dbReference type="SUPFAM" id="SSF117281">
    <property type="entry name" value="Kelch motif"/>
    <property type="match status" value="1"/>
</dbReference>
<dbReference type="SUPFAM" id="SSF81383">
    <property type="entry name" value="F-box domain"/>
    <property type="match status" value="1"/>
</dbReference>
<proteinExistence type="predicted"/>
<evidence type="ECO:0000259" key="1">
    <source>
        <dbReference type="PROSITE" id="PS50181"/>
    </source>
</evidence>
<dbReference type="EMBL" id="CACSLK010027832">
    <property type="protein sequence ID" value="CAA0831643.1"/>
    <property type="molecule type" value="Genomic_DNA"/>
</dbReference>
<dbReference type="InterPro" id="IPR001810">
    <property type="entry name" value="F-box_dom"/>
</dbReference>
<dbReference type="Gene3D" id="1.20.1280.50">
    <property type="match status" value="1"/>
</dbReference>
<dbReference type="PROSITE" id="PS50181">
    <property type="entry name" value="FBOX"/>
    <property type="match status" value="1"/>
</dbReference>
<dbReference type="InterPro" id="IPR015915">
    <property type="entry name" value="Kelch-typ_b-propeller"/>
</dbReference>
<dbReference type="Proteomes" id="UP001153555">
    <property type="component" value="Unassembled WGS sequence"/>
</dbReference>
<gene>
    <name evidence="2" type="ORF">SHERM_26988</name>
</gene>
<feature type="domain" description="F-box" evidence="1">
    <location>
        <begin position="3"/>
        <end position="49"/>
    </location>
</feature>
<dbReference type="PANTHER" id="PTHR47719">
    <property type="entry name" value="SKP1-INTERACTING PARTNER 15"/>
    <property type="match status" value="1"/>
</dbReference>
<sequence>MDSSPLNHLPPETLHQIFSSLHLRHIAAAKCVCRSLRASLSSPSFLHLLRSNHHHHPLPLLALKPSHRHSTSSPAALHAFDPSSSRWLRFSLSFLPFSSLHPITSAAGLLYLWASSPTPQNPQKSLVVCNPVTAQFKTLPQLGSAWSRHGSVLAGSSTSAVIVLTELAVLYYPSNTNNPNWLKFSSNLPSKPRSPVLISDSILAICDVGSPWRPQWAMFKTSIIGVDRAMQWARLARREWGDIFDILKRPRLVKAGCNRKVFMVGGLRSSYGLQSECSTILILRLDLENLEWEEAGRMPVEMYRCFVESSKFKVFGGGGRVCFSAKRVGRLALWEEKGNGKADWMWVDGGPGNGDGLCRGFTFEARLDAVL</sequence>
<protein>
    <submittedName>
        <fullName evidence="2">SKP1-interacting partner 15</fullName>
    </submittedName>
</protein>
<dbReference type="AlphaFoldDB" id="A0A9N7NJ25"/>
<reference evidence="2" key="1">
    <citation type="submission" date="2019-12" db="EMBL/GenBank/DDBJ databases">
        <authorList>
            <person name="Scholes J."/>
        </authorList>
    </citation>
    <scope>NUCLEOTIDE SEQUENCE</scope>
</reference>
<dbReference type="OrthoDB" id="1922820at2759"/>
<accession>A0A9N7NJ25</accession>
<keyword evidence="3" id="KW-1185">Reference proteome</keyword>
<dbReference type="Pfam" id="PF12937">
    <property type="entry name" value="F-box-like"/>
    <property type="match status" value="1"/>
</dbReference>
<evidence type="ECO:0000313" key="3">
    <source>
        <dbReference type="Proteomes" id="UP001153555"/>
    </source>
</evidence>
<dbReference type="SMART" id="SM00256">
    <property type="entry name" value="FBOX"/>
    <property type="match status" value="1"/>
</dbReference>
<name>A0A9N7NJ25_STRHE</name>
<dbReference type="InterPro" id="IPR036047">
    <property type="entry name" value="F-box-like_dom_sf"/>
</dbReference>
<dbReference type="PANTHER" id="PTHR47719:SF2">
    <property type="entry name" value="SKP1-INTERACTING PARTNER 15"/>
    <property type="match status" value="1"/>
</dbReference>
<comment type="caution">
    <text evidence="2">The sequence shown here is derived from an EMBL/GenBank/DDBJ whole genome shotgun (WGS) entry which is preliminary data.</text>
</comment>
<evidence type="ECO:0000313" key="2">
    <source>
        <dbReference type="EMBL" id="CAA0831643.1"/>
    </source>
</evidence>